<feature type="transmembrane region" description="Helical" evidence="1">
    <location>
        <begin position="288"/>
        <end position="304"/>
    </location>
</feature>
<feature type="transmembrane region" description="Helical" evidence="1">
    <location>
        <begin position="194"/>
        <end position="217"/>
    </location>
</feature>
<dbReference type="EMBL" id="CCSF01000001">
    <property type="protein sequence ID" value="CDZ95091.1"/>
    <property type="molecule type" value="Genomic_DNA"/>
</dbReference>
<keyword evidence="1" id="KW-1133">Transmembrane helix</keyword>
<evidence type="ECO:0000313" key="2">
    <source>
        <dbReference type="EMBL" id="CDZ95091.1"/>
    </source>
</evidence>
<sequence>MGAGDQPDVPFLASKSLADKHLLGLNVPAVVLRPSLVLGEGGASSGWLSRMSPWPLIPVLSTQVRMQPLHVDDLVAAVLGLLRRWPERSCVLPLVGPQAMTLPQLLDQLRAAQGWAPARYLQVPAPLAGLGARLGDRFGWRALNTQTLSLARRGNLADAGAMKTAIGFAAAPLASRLSEWPRPERSVTTALRPLLLAVLVLIWLGTAVVCLGPGHGWGLRIMAEVGVHGWMATAAVAGGALVDGLLGIGLLLRRWRRHALRAQLALMLGYMLIISLWLPHYWLDPFAAVAKNAVLLVATLWLLWTEPQERRR</sequence>
<keyword evidence="1" id="KW-0812">Transmembrane</keyword>
<feature type="transmembrane region" description="Helical" evidence="1">
    <location>
        <begin position="264"/>
        <end position="282"/>
    </location>
</feature>
<dbReference type="STRING" id="1499686.BN1079_02423"/>
<dbReference type="HOGENOM" id="CLU_007383_6_5_6"/>
<organism evidence="2 3">
    <name type="scientific">Pseudomonas saudiphocaensis</name>
    <dbReference type="NCBI Taxonomy" id="1499686"/>
    <lineage>
        <taxon>Bacteria</taxon>
        <taxon>Pseudomonadati</taxon>
        <taxon>Pseudomonadota</taxon>
        <taxon>Gammaproteobacteria</taxon>
        <taxon>Pseudomonadales</taxon>
        <taxon>Pseudomonadaceae</taxon>
        <taxon>Pseudomonas</taxon>
    </lineage>
</organism>
<evidence type="ECO:0000313" key="3">
    <source>
        <dbReference type="Proteomes" id="UP000053902"/>
    </source>
</evidence>
<evidence type="ECO:0000256" key="1">
    <source>
        <dbReference type="SAM" id="Phobius"/>
    </source>
</evidence>
<dbReference type="SUPFAM" id="SSF51735">
    <property type="entry name" value="NAD(P)-binding Rossmann-fold domains"/>
    <property type="match status" value="1"/>
</dbReference>
<dbReference type="InterPro" id="IPR025695">
    <property type="entry name" value="DoxX-like"/>
</dbReference>
<protein>
    <submittedName>
        <fullName evidence="2">Putative epimerase</fullName>
    </submittedName>
</protein>
<accession>A0A078LZ16</accession>
<keyword evidence="1" id="KW-0472">Membrane</keyword>
<proteinExistence type="predicted"/>
<dbReference type="Pfam" id="PF13781">
    <property type="entry name" value="DoxX_3"/>
    <property type="match status" value="1"/>
</dbReference>
<dbReference type="Gene3D" id="3.40.50.720">
    <property type="entry name" value="NAD(P)-binding Rossmann-like Domain"/>
    <property type="match status" value="1"/>
</dbReference>
<dbReference type="eggNOG" id="COG0702">
    <property type="taxonomic scope" value="Bacteria"/>
</dbReference>
<keyword evidence="3" id="KW-1185">Reference proteome</keyword>
<dbReference type="InterPro" id="IPR036291">
    <property type="entry name" value="NAD(P)-bd_dom_sf"/>
</dbReference>
<dbReference type="Proteomes" id="UP000053902">
    <property type="component" value="Unassembled WGS sequence"/>
</dbReference>
<name>A0A078LZ16_9PSED</name>
<dbReference type="AlphaFoldDB" id="A0A078LZ16"/>
<feature type="transmembrane region" description="Helical" evidence="1">
    <location>
        <begin position="229"/>
        <end position="252"/>
    </location>
</feature>
<reference evidence="2 3" key="1">
    <citation type="submission" date="2014-07" db="EMBL/GenBank/DDBJ databases">
        <authorList>
            <person name="Urmite Genomes Urmite Genomes"/>
        </authorList>
    </citation>
    <scope>NUCLEOTIDE SEQUENCE [LARGE SCALE GENOMIC DNA]</scope>
    <source>
        <strain evidence="2 3">20_BN</strain>
    </source>
</reference>
<gene>
    <name evidence="2" type="ORF">BN1079_02423</name>
</gene>